<dbReference type="InterPro" id="IPR005532">
    <property type="entry name" value="SUMF_dom"/>
</dbReference>
<dbReference type="NCBIfam" id="TIGR03524">
    <property type="entry name" value="GldJ"/>
    <property type="match status" value="1"/>
</dbReference>
<gene>
    <name evidence="3" type="primary">gldJ</name>
    <name evidence="3" type="ORF">KDU71_14485</name>
</gene>
<dbReference type="Proteomes" id="UP000679220">
    <property type="component" value="Unassembled WGS sequence"/>
</dbReference>
<dbReference type="GO" id="GO:0120147">
    <property type="term" value="F:formylglycine-generating oxidase activity"/>
    <property type="evidence" value="ECO:0007669"/>
    <property type="project" value="TreeGrafter"/>
</dbReference>
<protein>
    <submittedName>
        <fullName evidence="3">Gliding motility lipoprotein GldJ</fullName>
    </submittedName>
</protein>
<dbReference type="PANTHER" id="PTHR23150">
    <property type="entry name" value="SULFATASE MODIFYING FACTOR 1, 2"/>
    <property type="match status" value="1"/>
</dbReference>
<dbReference type="SUPFAM" id="SSF56436">
    <property type="entry name" value="C-type lectin-like"/>
    <property type="match status" value="1"/>
</dbReference>
<comment type="caution">
    <text evidence="3">The sequence shown here is derived from an EMBL/GenBank/DDBJ whole genome shotgun (WGS) entry which is preliminary data.</text>
</comment>
<reference evidence="3" key="1">
    <citation type="journal article" date="2018" name="Int. J. Syst. Evol. Microbiol.">
        <title>Carboxylicivirga sediminis sp. nov., isolated from coastal sediment.</title>
        <authorList>
            <person name="Wang F.Q."/>
            <person name="Ren L.H."/>
            <person name="Zou R.J."/>
            <person name="Sun Y.Z."/>
            <person name="Liu X.J."/>
            <person name="Jiang F."/>
            <person name="Liu L.J."/>
        </authorList>
    </citation>
    <scope>NUCLEOTIDE SEQUENCE</scope>
    <source>
        <strain evidence="3">JR1</strain>
    </source>
</reference>
<evidence type="ECO:0000256" key="1">
    <source>
        <dbReference type="SAM" id="SignalP"/>
    </source>
</evidence>
<keyword evidence="1" id="KW-0732">Signal</keyword>
<feature type="domain" description="Sulfatase-modifying factor enzyme-like" evidence="2">
    <location>
        <begin position="58"/>
        <end position="359"/>
    </location>
</feature>
<reference evidence="3" key="2">
    <citation type="submission" date="2021-04" db="EMBL/GenBank/DDBJ databases">
        <authorList>
            <person name="Zhang T."/>
            <person name="Zhang Y."/>
            <person name="Lu D."/>
            <person name="Zuo D."/>
            <person name="Du Z."/>
        </authorList>
    </citation>
    <scope>NUCLEOTIDE SEQUENCE</scope>
    <source>
        <strain evidence="3">JR1</strain>
    </source>
</reference>
<dbReference type="InterPro" id="IPR019865">
    <property type="entry name" value="Glid_motil-assoc_lipo_GldJ"/>
</dbReference>
<dbReference type="EMBL" id="JAGTAR010000022">
    <property type="protein sequence ID" value="MBR8536781.1"/>
    <property type="molecule type" value="Genomic_DNA"/>
</dbReference>
<dbReference type="InterPro" id="IPR016187">
    <property type="entry name" value="CTDL_fold"/>
</dbReference>
<evidence type="ECO:0000313" key="4">
    <source>
        <dbReference type="Proteomes" id="UP000679220"/>
    </source>
</evidence>
<evidence type="ECO:0000313" key="3">
    <source>
        <dbReference type="EMBL" id="MBR8536781.1"/>
    </source>
</evidence>
<dbReference type="AlphaFoldDB" id="A0A941F4S3"/>
<dbReference type="InterPro" id="IPR042095">
    <property type="entry name" value="SUMF_sf"/>
</dbReference>
<proteinExistence type="predicted"/>
<accession>A0A941F4S3</accession>
<dbReference type="Gene3D" id="3.90.1580.10">
    <property type="entry name" value="paralog of FGE (formylglycine-generating enzyme)"/>
    <property type="match status" value="1"/>
</dbReference>
<feature type="chain" id="PRO_5038037273" evidence="1">
    <location>
        <begin position="21"/>
        <end position="499"/>
    </location>
</feature>
<keyword evidence="3" id="KW-0449">Lipoprotein</keyword>
<dbReference type="InterPro" id="IPR051043">
    <property type="entry name" value="Sulfatase_Mod_Factor_Kinase"/>
</dbReference>
<keyword evidence="4" id="KW-1185">Reference proteome</keyword>
<dbReference type="PANTHER" id="PTHR23150:SF19">
    <property type="entry name" value="FORMYLGLYCINE-GENERATING ENZYME"/>
    <property type="match status" value="1"/>
</dbReference>
<feature type="signal peptide" evidence="1">
    <location>
        <begin position="1"/>
        <end position="20"/>
    </location>
</feature>
<organism evidence="3 4">
    <name type="scientific">Carboxylicivirga sediminis</name>
    <dbReference type="NCBI Taxonomy" id="2006564"/>
    <lineage>
        <taxon>Bacteria</taxon>
        <taxon>Pseudomonadati</taxon>
        <taxon>Bacteroidota</taxon>
        <taxon>Bacteroidia</taxon>
        <taxon>Marinilabiliales</taxon>
        <taxon>Marinilabiliaceae</taxon>
        <taxon>Carboxylicivirga</taxon>
    </lineage>
</organism>
<evidence type="ECO:0000259" key="2">
    <source>
        <dbReference type="Pfam" id="PF03781"/>
    </source>
</evidence>
<dbReference type="Pfam" id="PF03781">
    <property type="entry name" value="FGE-sulfatase"/>
    <property type="match status" value="1"/>
</dbReference>
<dbReference type="RefSeq" id="WP_212191804.1">
    <property type="nucleotide sequence ID" value="NZ_JAGTAR010000022.1"/>
</dbReference>
<sequence length="499" mass="57336">MRLNTAVILAVLAFSLVGLSSCSKSGGNKTVSSATGWEYNNPDFGGFEYKSGYEQETGPGLVFIEGGTFIMGRVEQDVLYEWNNAPRRVTVPSFYMDESEVRNIDYLEYLFWIRRVYVDYPEVYRKALPDTLVWRRPMAYNEPMVENYLRHPAYAEYPVVGVSHIQAQDYCKWRTDRVNEMILVDEGILEFDVNQIGENNFNTEAYLYGQYEGIQGKNPMEDLNPNNDTRRVRWDDGILLPRYRLPTEAEWEYAALGLIGNSYDERMTDRRIYPWDGHITRNASKKERGKMMANFVRGTGDMMGMAGNLNDGGDITVDVKSYYPNDYGLYCMAGNVNEWVADVYRPLSFEDMDEFSPYRGNVFQQKVLDEEGYIVEKDSLGRIRYRTEEDKDILNRKNYRTADNRNYADGDATSNAVVGSDWNDVDANTSSMYAGSPNSSLGSLVSDRSRVYKGGGWRDRAYWLAPGTRRYLDERESRDDLGFRCAMTRVGSPINSKKK</sequence>
<dbReference type="PROSITE" id="PS51257">
    <property type="entry name" value="PROKAR_LIPOPROTEIN"/>
    <property type="match status" value="1"/>
</dbReference>
<name>A0A941F4S3_9BACT</name>